<dbReference type="Proteomes" id="UP000887013">
    <property type="component" value="Unassembled WGS sequence"/>
</dbReference>
<comment type="caution">
    <text evidence="1">The sequence shown here is derived from an EMBL/GenBank/DDBJ whole genome shotgun (WGS) entry which is preliminary data.</text>
</comment>
<reference evidence="1" key="1">
    <citation type="submission" date="2020-08" db="EMBL/GenBank/DDBJ databases">
        <title>Multicomponent nature underlies the extraordinary mechanical properties of spider dragline silk.</title>
        <authorList>
            <person name="Kono N."/>
            <person name="Nakamura H."/>
            <person name="Mori M."/>
            <person name="Yoshida Y."/>
            <person name="Ohtoshi R."/>
            <person name="Malay A.D."/>
            <person name="Moran D.A.P."/>
            <person name="Tomita M."/>
            <person name="Numata K."/>
            <person name="Arakawa K."/>
        </authorList>
    </citation>
    <scope>NUCLEOTIDE SEQUENCE</scope>
</reference>
<sequence length="94" mass="10328">MSDSEAMVLTTSNVGWRQKFWCNVGPSAADSWPLAVSAILLWSCKQSCCDLAPQSVTDVSNILYVCIFAEEQCDTTMFAVESLLNSLESGHCVW</sequence>
<protein>
    <submittedName>
        <fullName evidence="1">Uncharacterized protein</fullName>
    </submittedName>
</protein>
<organism evidence="1 2">
    <name type="scientific">Nephila pilipes</name>
    <name type="common">Giant wood spider</name>
    <name type="synonym">Nephila maculata</name>
    <dbReference type="NCBI Taxonomy" id="299642"/>
    <lineage>
        <taxon>Eukaryota</taxon>
        <taxon>Metazoa</taxon>
        <taxon>Ecdysozoa</taxon>
        <taxon>Arthropoda</taxon>
        <taxon>Chelicerata</taxon>
        <taxon>Arachnida</taxon>
        <taxon>Araneae</taxon>
        <taxon>Araneomorphae</taxon>
        <taxon>Entelegynae</taxon>
        <taxon>Araneoidea</taxon>
        <taxon>Nephilidae</taxon>
        <taxon>Nephila</taxon>
    </lineage>
</organism>
<dbReference type="EMBL" id="BMAW01123616">
    <property type="protein sequence ID" value="GFU04122.1"/>
    <property type="molecule type" value="Genomic_DNA"/>
</dbReference>
<proteinExistence type="predicted"/>
<evidence type="ECO:0000313" key="2">
    <source>
        <dbReference type="Proteomes" id="UP000887013"/>
    </source>
</evidence>
<gene>
    <name evidence="1" type="ORF">NPIL_387831</name>
</gene>
<accession>A0A8X6U8S1</accession>
<keyword evidence="2" id="KW-1185">Reference proteome</keyword>
<name>A0A8X6U8S1_NEPPI</name>
<evidence type="ECO:0000313" key="1">
    <source>
        <dbReference type="EMBL" id="GFU04122.1"/>
    </source>
</evidence>
<dbReference type="AlphaFoldDB" id="A0A8X6U8S1"/>